<accession>A0A412KI96</accession>
<dbReference type="AlphaFoldDB" id="A0A412KI96"/>
<evidence type="ECO:0000313" key="1">
    <source>
        <dbReference type="EMBL" id="RGS68434.1"/>
    </source>
</evidence>
<reference evidence="1 2" key="1">
    <citation type="submission" date="2018-08" db="EMBL/GenBank/DDBJ databases">
        <title>A genome reference for cultivated species of the human gut microbiota.</title>
        <authorList>
            <person name="Zou Y."/>
            <person name="Xue W."/>
            <person name="Luo G."/>
        </authorList>
    </citation>
    <scope>NUCLEOTIDE SEQUENCE [LARGE SCALE GENOMIC DNA]</scope>
    <source>
        <strain evidence="1 2">AF21-24</strain>
    </source>
</reference>
<gene>
    <name evidence="1" type="ORF">DWX77_16125</name>
</gene>
<proteinExistence type="predicted"/>
<sequence length="85" mass="9935">MESDPYYINSDFSAIYFPCIQIWLSAFNDYISKNMVFSVLIVAAEKNNEELFIHMFDDVDLLPSQYMRKEGIIPYLIVEEGLINV</sequence>
<dbReference type="EMBL" id="QRVV01000107">
    <property type="protein sequence ID" value="RGS68434.1"/>
    <property type="molecule type" value="Genomic_DNA"/>
</dbReference>
<evidence type="ECO:0000313" key="2">
    <source>
        <dbReference type="Proteomes" id="UP000284242"/>
    </source>
</evidence>
<protein>
    <submittedName>
        <fullName evidence="1">Uncharacterized protein</fullName>
    </submittedName>
</protein>
<name>A0A412KI96_9FIRM</name>
<comment type="caution">
    <text evidence="1">The sequence shown here is derived from an EMBL/GenBank/DDBJ whole genome shotgun (WGS) entry which is preliminary data.</text>
</comment>
<dbReference type="Proteomes" id="UP000284242">
    <property type="component" value="Unassembled WGS sequence"/>
</dbReference>
<organism evidence="1 2">
    <name type="scientific">Blautia obeum</name>
    <dbReference type="NCBI Taxonomy" id="40520"/>
    <lineage>
        <taxon>Bacteria</taxon>
        <taxon>Bacillati</taxon>
        <taxon>Bacillota</taxon>
        <taxon>Clostridia</taxon>
        <taxon>Lachnospirales</taxon>
        <taxon>Lachnospiraceae</taxon>
        <taxon>Blautia</taxon>
    </lineage>
</organism>